<dbReference type="InterPro" id="IPR011009">
    <property type="entry name" value="Kinase-like_dom_sf"/>
</dbReference>
<comment type="caution">
    <text evidence="11">The sequence shown here is derived from an EMBL/GenBank/DDBJ whole genome shotgun (WGS) entry which is preliminary data.</text>
</comment>
<dbReference type="PANTHER" id="PTHR43671:SF98">
    <property type="entry name" value="SERINE_THREONINE-PROTEIN KINASE NEK11"/>
    <property type="match status" value="1"/>
</dbReference>
<dbReference type="OrthoDB" id="4062651at2759"/>
<dbReference type="InParanoid" id="A0A2N3NGC8"/>
<dbReference type="InterPro" id="IPR000719">
    <property type="entry name" value="Prot_kinase_dom"/>
</dbReference>
<keyword evidence="2" id="KW-0723">Serine/threonine-protein kinase</keyword>
<comment type="catalytic activity">
    <reaction evidence="8">
        <text>L-seryl-[protein] + ATP = O-phospho-L-seryl-[protein] + ADP + H(+)</text>
        <dbReference type="Rhea" id="RHEA:17989"/>
        <dbReference type="Rhea" id="RHEA-COMP:9863"/>
        <dbReference type="Rhea" id="RHEA-COMP:11604"/>
        <dbReference type="ChEBI" id="CHEBI:15378"/>
        <dbReference type="ChEBI" id="CHEBI:29999"/>
        <dbReference type="ChEBI" id="CHEBI:30616"/>
        <dbReference type="ChEBI" id="CHEBI:83421"/>
        <dbReference type="ChEBI" id="CHEBI:456216"/>
        <dbReference type="EC" id="2.7.11.1"/>
    </reaction>
</comment>
<comment type="catalytic activity">
    <reaction evidence="7">
        <text>L-threonyl-[protein] + ATP = O-phospho-L-threonyl-[protein] + ADP + H(+)</text>
        <dbReference type="Rhea" id="RHEA:46608"/>
        <dbReference type="Rhea" id="RHEA-COMP:11060"/>
        <dbReference type="Rhea" id="RHEA-COMP:11605"/>
        <dbReference type="ChEBI" id="CHEBI:15378"/>
        <dbReference type="ChEBI" id="CHEBI:30013"/>
        <dbReference type="ChEBI" id="CHEBI:30616"/>
        <dbReference type="ChEBI" id="CHEBI:61977"/>
        <dbReference type="ChEBI" id="CHEBI:456216"/>
        <dbReference type="EC" id="2.7.11.1"/>
    </reaction>
</comment>
<evidence type="ECO:0000256" key="8">
    <source>
        <dbReference type="ARBA" id="ARBA00048679"/>
    </source>
</evidence>
<dbReference type="VEuPathDB" id="FungiDB:jhhlp_003248"/>
<proteinExistence type="predicted"/>
<dbReference type="SUPFAM" id="SSF56112">
    <property type="entry name" value="Protein kinase-like (PK-like)"/>
    <property type="match status" value="1"/>
</dbReference>
<evidence type="ECO:0000256" key="7">
    <source>
        <dbReference type="ARBA" id="ARBA00047899"/>
    </source>
</evidence>
<sequence>MALVTPSAGYLSHEFQLVKRIQDDVWLAERISDREPFVARRLEEFDGLMEAVKKGNDVADGRLDDARGLAGLLSECGMDRVLSQLLNHENLVSLAGVINQKHSNTDDDSDKVHHIWLVWDYCDGGSLMELFYDKYVAREHTARYYMPESLCWHVLRSVFKGLLWLHTGQRFFCSDTVPEVQEIRAVDDDWFPILHGAVKPENIFFQLPRGQEKYGPCKLGNFSKAFISGKQCTDRAAEFSNRGPVVASLRDGKMANWDSIRFGWNQENPIKTLYTVSEELWDLGSVIYRMMTGHEPPPFRGCDNCDYHHSHVSICRQGPFGCYTSRKECSCIYGGCKHEFTEECHHAFPVECPHCNPAGSGKCRGALQFNFQEVLWSKRYSKFLIESVLTLLRPFDTKQGLRGLGLVSQVLIEIEVNYERWMTQTEEGREFFGIDDDLLNRCRKEGRKPKRAWFGFESQNYEDYDDDEDEGDDERYWQVEEEEDE</sequence>
<evidence type="ECO:0000313" key="11">
    <source>
        <dbReference type="EMBL" id="PKS11484.1"/>
    </source>
</evidence>
<keyword evidence="5" id="KW-0418">Kinase</keyword>
<protein>
    <recommendedName>
        <fullName evidence="1">non-specific serine/threonine protein kinase</fullName>
        <ecNumber evidence="1">2.7.11.1</ecNumber>
    </recommendedName>
</protein>
<dbReference type="Gene3D" id="1.10.510.10">
    <property type="entry name" value="Transferase(Phosphotransferase) domain 1"/>
    <property type="match status" value="1"/>
</dbReference>
<evidence type="ECO:0000256" key="3">
    <source>
        <dbReference type="ARBA" id="ARBA00022679"/>
    </source>
</evidence>
<organism evidence="11 12">
    <name type="scientific">Lomentospora prolificans</name>
    <dbReference type="NCBI Taxonomy" id="41688"/>
    <lineage>
        <taxon>Eukaryota</taxon>
        <taxon>Fungi</taxon>
        <taxon>Dikarya</taxon>
        <taxon>Ascomycota</taxon>
        <taxon>Pezizomycotina</taxon>
        <taxon>Sordariomycetes</taxon>
        <taxon>Hypocreomycetidae</taxon>
        <taxon>Microascales</taxon>
        <taxon>Microascaceae</taxon>
        <taxon>Lomentospora</taxon>
    </lineage>
</organism>
<dbReference type="GO" id="GO:0004674">
    <property type="term" value="F:protein serine/threonine kinase activity"/>
    <property type="evidence" value="ECO:0007669"/>
    <property type="project" value="UniProtKB-KW"/>
</dbReference>
<feature type="domain" description="Protein kinase" evidence="10">
    <location>
        <begin position="15"/>
        <end position="375"/>
    </location>
</feature>
<evidence type="ECO:0000259" key="10">
    <source>
        <dbReference type="PROSITE" id="PS50011"/>
    </source>
</evidence>
<feature type="region of interest" description="Disordered" evidence="9">
    <location>
        <begin position="461"/>
        <end position="485"/>
    </location>
</feature>
<evidence type="ECO:0000256" key="2">
    <source>
        <dbReference type="ARBA" id="ARBA00022527"/>
    </source>
</evidence>
<dbReference type="EMBL" id="NLAX01000008">
    <property type="protein sequence ID" value="PKS11484.1"/>
    <property type="molecule type" value="Genomic_DNA"/>
</dbReference>
<keyword evidence="6" id="KW-0067">ATP-binding</keyword>
<gene>
    <name evidence="11" type="ORF">jhhlp_003248</name>
</gene>
<dbReference type="GO" id="GO:0005524">
    <property type="term" value="F:ATP binding"/>
    <property type="evidence" value="ECO:0007669"/>
    <property type="project" value="UniProtKB-KW"/>
</dbReference>
<evidence type="ECO:0000256" key="5">
    <source>
        <dbReference type="ARBA" id="ARBA00022777"/>
    </source>
</evidence>
<dbReference type="Proteomes" id="UP000233524">
    <property type="component" value="Unassembled WGS sequence"/>
</dbReference>
<keyword evidence="3" id="KW-0808">Transferase</keyword>
<evidence type="ECO:0000313" key="12">
    <source>
        <dbReference type="Proteomes" id="UP000233524"/>
    </source>
</evidence>
<evidence type="ECO:0000256" key="4">
    <source>
        <dbReference type="ARBA" id="ARBA00022741"/>
    </source>
</evidence>
<dbReference type="PANTHER" id="PTHR43671">
    <property type="entry name" value="SERINE/THREONINE-PROTEIN KINASE NEK"/>
    <property type="match status" value="1"/>
</dbReference>
<dbReference type="STRING" id="41688.A0A2N3NGC8"/>
<dbReference type="PROSITE" id="PS50011">
    <property type="entry name" value="PROTEIN_KINASE_DOM"/>
    <property type="match status" value="1"/>
</dbReference>
<keyword evidence="12" id="KW-1185">Reference proteome</keyword>
<name>A0A2N3NGC8_9PEZI</name>
<evidence type="ECO:0000256" key="9">
    <source>
        <dbReference type="SAM" id="MobiDB-lite"/>
    </source>
</evidence>
<keyword evidence="4" id="KW-0547">Nucleotide-binding</keyword>
<evidence type="ECO:0000256" key="1">
    <source>
        <dbReference type="ARBA" id="ARBA00012513"/>
    </source>
</evidence>
<evidence type="ECO:0000256" key="6">
    <source>
        <dbReference type="ARBA" id="ARBA00022840"/>
    </source>
</evidence>
<dbReference type="EC" id="2.7.11.1" evidence="1"/>
<dbReference type="InterPro" id="IPR050660">
    <property type="entry name" value="NEK_Ser/Thr_kinase"/>
</dbReference>
<dbReference type="AlphaFoldDB" id="A0A2N3NGC8"/>
<accession>A0A2N3NGC8</accession>
<reference evidence="11 12" key="1">
    <citation type="journal article" date="2017" name="G3 (Bethesda)">
        <title>First Draft Genome Sequence of the Pathogenic Fungus Lomentospora prolificans (Formerly Scedosporium prolificans).</title>
        <authorList>
            <person name="Luo R."/>
            <person name="Zimin A."/>
            <person name="Workman R."/>
            <person name="Fan Y."/>
            <person name="Pertea G."/>
            <person name="Grossman N."/>
            <person name="Wear M.P."/>
            <person name="Jia B."/>
            <person name="Miller H."/>
            <person name="Casadevall A."/>
            <person name="Timp W."/>
            <person name="Zhang S.X."/>
            <person name="Salzberg S.L."/>
        </authorList>
    </citation>
    <scope>NUCLEOTIDE SEQUENCE [LARGE SCALE GENOMIC DNA]</scope>
    <source>
        <strain evidence="11 12">JHH-5317</strain>
    </source>
</reference>